<evidence type="ECO:0000256" key="1">
    <source>
        <dbReference type="SAM" id="Phobius"/>
    </source>
</evidence>
<feature type="transmembrane region" description="Helical" evidence="1">
    <location>
        <begin position="77"/>
        <end position="94"/>
    </location>
</feature>
<dbReference type="RefSeq" id="WP_169282889.1">
    <property type="nucleotide sequence ID" value="NZ_CP051680.1"/>
</dbReference>
<organism evidence="2 3">
    <name type="scientific">Cohnella herbarum</name>
    <dbReference type="NCBI Taxonomy" id="2728023"/>
    <lineage>
        <taxon>Bacteria</taxon>
        <taxon>Bacillati</taxon>
        <taxon>Bacillota</taxon>
        <taxon>Bacilli</taxon>
        <taxon>Bacillales</taxon>
        <taxon>Paenibacillaceae</taxon>
        <taxon>Cohnella</taxon>
    </lineage>
</organism>
<dbReference type="EMBL" id="CP051680">
    <property type="protein sequence ID" value="QJD86640.1"/>
    <property type="molecule type" value="Genomic_DNA"/>
</dbReference>
<feature type="transmembrane region" description="Helical" evidence="1">
    <location>
        <begin position="55"/>
        <end position="72"/>
    </location>
</feature>
<evidence type="ECO:0000313" key="2">
    <source>
        <dbReference type="EMBL" id="QJD86640.1"/>
    </source>
</evidence>
<sequence>MEHARQRQGQGANPRGLKLTDILVTIVIAVVFGIIYKIWGPMYDVVKPLGTHAEQTIYGMWFLAGTFAFLVIRKPGVALLAEIAAASISALLGSEWGLSTLYYGALQGLGAEIVFAIFLYRYANVWVTSLAALGAAAGSLVLDFGYGYIESLSTWNYTLLIGFRALGSIVIAGVFASALSKALELTGVTKALRPASQADYDALNRA</sequence>
<protein>
    <submittedName>
        <fullName evidence="2">ECF transporter S component</fullName>
    </submittedName>
</protein>
<feature type="transmembrane region" description="Helical" evidence="1">
    <location>
        <begin position="127"/>
        <end position="149"/>
    </location>
</feature>
<dbReference type="Pfam" id="PF09819">
    <property type="entry name" value="ABC_cobalt"/>
    <property type="match status" value="1"/>
</dbReference>
<gene>
    <name evidence="2" type="ORF">HH215_28020</name>
</gene>
<keyword evidence="1" id="KW-0472">Membrane</keyword>
<evidence type="ECO:0000313" key="3">
    <source>
        <dbReference type="Proteomes" id="UP000502248"/>
    </source>
</evidence>
<keyword evidence="3" id="KW-1185">Reference proteome</keyword>
<proteinExistence type="predicted"/>
<dbReference type="Proteomes" id="UP000502248">
    <property type="component" value="Chromosome"/>
</dbReference>
<keyword evidence="1" id="KW-1133">Transmembrane helix</keyword>
<dbReference type="InterPro" id="IPR017195">
    <property type="entry name" value="ABC_thiamin-permease_prd"/>
</dbReference>
<feature type="transmembrane region" description="Helical" evidence="1">
    <location>
        <begin position="155"/>
        <end position="176"/>
    </location>
</feature>
<dbReference type="AlphaFoldDB" id="A0A7Z2VPK8"/>
<reference evidence="2 3" key="1">
    <citation type="submission" date="2020-04" db="EMBL/GenBank/DDBJ databases">
        <title>Genome sequencing of novel species.</title>
        <authorList>
            <person name="Heo J."/>
            <person name="Kim S.-J."/>
            <person name="Kim J.-S."/>
            <person name="Hong S.-B."/>
            <person name="Kwon S.-W."/>
        </authorList>
    </citation>
    <scope>NUCLEOTIDE SEQUENCE [LARGE SCALE GENOMIC DNA]</scope>
    <source>
        <strain evidence="2 3">MFER-1</strain>
    </source>
</reference>
<dbReference type="KEGG" id="cheb:HH215_28020"/>
<dbReference type="PIRSF" id="PIRSF037394">
    <property type="entry name" value="ABC_thiamine-permease_YkoE_prd"/>
    <property type="match status" value="1"/>
</dbReference>
<name>A0A7Z2VPK8_9BACL</name>
<feature type="transmembrane region" description="Helical" evidence="1">
    <location>
        <begin position="100"/>
        <end position="120"/>
    </location>
</feature>
<keyword evidence="1" id="KW-0812">Transmembrane</keyword>
<feature type="transmembrane region" description="Helical" evidence="1">
    <location>
        <begin position="21"/>
        <end position="39"/>
    </location>
</feature>
<accession>A0A7Z2VPK8</accession>